<feature type="signal peptide" evidence="2">
    <location>
        <begin position="1"/>
        <end position="21"/>
    </location>
</feature>
<evidence type="ECO:0000313" key="3">
    <source>
        <dbReference type="EMBL" id="HGY09633.1"/>
    </source>
</evidence>
<accession>A0A7C4Z5M8</accession>
<evidence type="ECO:0000256" key="2">
    <source>
        <dbReference type="SAM" id="SignalP"/>
    </source>
</evidence>
<reference evidence="3" key="1">
    <citation type="journal article" date="2020" name="mSystems">
        <title>Genome- and Community-Level Interaction Insights into Carbon Utilization and Element Cycling Functions of Hydrothermarchaeota in Hydrothermal Sediment.</title>
        <authorList>
            <person name="Zhou Z."/>
            <person name="Liu Y."/>
            <person name="Xu W."/>
            <person name="Pan J."/>
            <person name="Luo Z.H."/>
            <person name="Li M."/>
        </authorList>
    </citation>
    <scope>NUCLEOTIDE SEQUENCE [LARGE SCALE GENOMIC DNA]</scope>
    <source>
        <strain evidence="3">HyVt-570</strain>
    </source>
</reference>
<protein>
    <submittedName>
        <fullName evidence="3">DUF11 domain-containing protein</fullName>
    </submittedName>
</protein>
<feature type="compositionally biased region" description="Basic and acidic residues" evidence="1">
    <location>
        <begin position="1103"/>
        <end position="1113"/>
    </location>
</feature>
<feature type="region of interest" description="Disordered" evidence="1">
    <location>
        <begin position="1096"/>
        <end position="1124"/>
    </location>
</feature>
<name>A0A7C4Z5M8_9DEIN</name>
<feature type="chain" id="PRO_5027886260" evidence="2">
    <location>
        <begin position="22"/>
        <end position="1728"/>
    </location>
</feature>
<gene>
    <name evidence="3" type="ORF">ENK37_06225</name>
</gene>
<organism evidence="3">
    <name type="scientific">Oceanithermus profundus</name>
    <dbReference type="NCBI Taxonomy" id="187137"/>
    <lineage>
        <taxon>Bacteria</taxon>
        <taxon>Thermotogati</taxon>
        <taxon>Deinococcota</taxon>
        <taxon>Deinococci</taxon>
        <taxon>Thermales</taxon>
        <taxon>Thermaceae</taxon>
        <taxon>Oceanithermus</taxon>
    </lineage>
</organism>
<dbReference type="Proteomes" id="UP000885759">
    <property type="component" value="Unassembled WGS sequence"/>
</dbReference>
<keyword evidence="2" id="KW-0732">Signal</keyword>
<dbReference type="EMBL" id="DRPZ01000168">
    <property type="protein sequence ID" value="HGY09633.1"/>
    <property type="molecule type" value="Genomic_DNA"/>
</dbReference>
<proteinExistence type="predicted"/>
<sequence length="1728" mass="186283">MKRPALLLIFTLAQLTVSAFAQVGQHPLVIPGTELGWDSAKLALVLRVREKTPVILKVFSPGFDPNDYRSPDELGDERYDGGNSELKTLIRIYDAAGQIRLRKEYGNEPHRWYTLINGDLAAGDYLIDMQFFGNGKNALAFKLHADRSKASLQVAPGSMQTYNVHGPKWQYPFRLTRRPWEAPIRVGVYDGDGPEELEVRVMLPNGRAKALPTPANGGWEKLRLEASGTYRFGFRQPRTAQQHTNTVGFQIFLDPITVDVVDEQGRPVEGAKYVTTGYYDRTVALTHVPEGWTHMTTEQYFGKPLDRTRVLFGPGGGTVRYVLRRRQGVVSLRARAVCGDERYPAPLTVMLGGRAVQLDEQGRAEVKLPPGRYALSVPVPGARVKALAEVRVEVGMTSQLEVVLEPELELALRVEPADAVVGEALEVSAELSTAYPYALPARLDVEAQPPLAFEGTTHVEGQVRTGRTLVLTGRARAQQPGHYTVHARSAPCAAAQSVVLNVRTPSAFVLDKRALTPEVPAGGEARFLLRVENRGGSAGEVRLRDALPPGLEGEGLDEALSLEPGEVREIELKAHVAKDAAGTLENTAILEQDGREVARASATVTVLPPQATLDRTLDKHVVVPGESVRVCLQVTNPSQAPLTYTLDDTPPAWVEPLAAPRFQGELAPGGEAEHCYPARVQAGGPAEGRFLAVLRSNAGELRAPDTLRRVPAGLIKSVTPERVRLGEEATFLVEVHNPTDHPVTFRLTDTPEEGLGLALDEAALRTAFTLDPGDRRSFEFPAVPQKAGRFVNRAGVFVGETPAAPEAEAVLEVVEPLALERSSTVRLPFAVEGEGDALIVRHAVPEGSRYRMGSSRLDGEAIADPRVDEQGRLYWLLPFKPQGELSYALEHSDALPPLAEPELTLLAGERELALVGEPLKQAYEGTRPLVGEEGAPARVAAVGEPGSVAVEPLQTVADGLSPLRVRVVRFGEGGRPAGDGYLTLSTTPEPVTPDAAPELSGYQVRLQEGVAELELEPLPSPGVARVRVADGELRYDESFYVPAPERTFWFAQGSITARYGGGFELGGLARGYLETPLAEGTLEGALDTQANLTGAGVSYHPGLGEEERPDRRYPLTGSGEEARQPLYSDDGIALRYQREDVTAGYFRTPLALPGLTGMPRATALVGQYRGDVSAGAFAALLPRAEVTEEIVPDGTRVYVLAQPARAGSEQVYLHEGAHVTRLEPMRDYVLDTASGTLTLAEPLWPRDRYGAPVRLVVSYAPLVALRDTVAFGAGAVYRHGPFSVGAAAATLDQGASWKLGAELGYATPAFSAALSFGLDAGRQVFGLRASGREGAFSADGNLRYDGQLQGRLRLAGSLSERDTVALEHRGSSLYNRSSLLFERRFTEHFDAGVGAGYEWSTGSLEAIGRVGYRDEATRLTLTHAQSFSVAPSLTTLSARHALDANLAASGELAYVWGRGFSGTLGLDQRLGPANLHLDYLLPNASGQGNRARFGIEAPFPVTERISLDVFAGYEKSLSAPDHRAAAGVGVRYQEEDLSATFGVEGSVGTGGSKLTLRSGASGRLDERQVLSYDANYSLGGPSRGRFTLAYAYRGGALQFLTYHRLISDGGTRIEGEFAPTWHPSLAFQLRPSAAYRVHFADPGASLYQLGLGGNYYFSERFGIGAGAYLLWQPAMAASHTAFNVEGSVRLADPVWLNVGYTFGGFAGVTPESRPGVYLRLDLFGASER</sequence>
<comment type="caution">
    <text evidence="3">The sequence shown here is derived from an EMBL/GenBank/DDBJ whole genome shotgun (WGS) entry which is preliminary data.</text>
</comment>
<evidence type="ECO:0000256" key="1">
    <source>
        <dbReference type="SAM" id="MobiDB-lite"/>
    </source>
</evidence>